<keyword evidence="4" id="KW-1185">Reference proteome</keyword>
<evidence type="ECO:0000313" key="4">
    <source>
        <dbReference type="Proteomes" id="UP000076727"/>
    </source>
</evidence>
<sequence>MFGGGGRDRDRDGEEWGDEEEGEEGSVPGTYEENGGRKKKAPKRRGIFAGLAMEVQWKHARKQLKIQMTFDVVMALVWGVVFVVILIGKRCPVGGYLGWCDGYNVGTASACLLCLTFCFSIFFDIKDLHASKASPRTRP</sequence>
<dbReference type="EMBL" id="KV429046">
    <property type="protein sequence ID" value="KZT71292.1"/>
    <property type="molecule type" value="Genomic_DNA"/>
</dbReference>
<reference evidence="3 4" key="1">
    <citation type="journal article" date="2016" name="Mol. Biol. Evol.">
        <title>Comparative Genomics of Early-Diverging Mushroom-Forming Fungi Provides Insights into the Origins of Lignocellulose Decay Capabilities.</title>
        <authorList>
            <person name="Nagy L.G."/>
            <person name="Riley R."/>
            <person name="Tritt A."/>
            <person name="Adam C."/>
            <person name="Daum C."/>
            <person name="Floudas D."/>
            <person name="Sun H."/>
            <person name="Yadav J.S."/>
            <person name="Pangilinan J."/>
            <person name="Larsson K.H."/>
            <person name="Matsuura K."/>
            <person name="Barry K."/>
            <person name="Labutti K."/>
            <person name="Kuo R."/>
            <person name="Ohm R.A."/>
            <person name="Bhattacharya S.S."/>
            <person name="Shirouzu T."/>
            <person name="Yoshinaga Y."/>
            <person name="Martin F.M."/>
            <person name="Grigoriev I.V."/>
            <person name="Hibbett D.S."/>
        </authorList>
    </citation>
    <scope>NUCLEOTIDE SEQUENCE [LARGE SCALE GENOMIC DNA]</scope>
    <source>
        <strain evidence="3 4">L-15889</strain>
    </source>
</reference>
<dbReference type="Proteomes" id="UP000076727">
    <property type="component" value="Unassembled WGS sequence"/>
</dbReference>
<evidence type="ECO:0008006" key="5">
    <source>
        <dbReference type="Google" id="ProtNLM"/>
    </source>
</evidence>
<dbReference type="STRING" id="1314783.A0A165RY14"/>
<dbReference type="OrthoDB" id="3253553at2759"/>
<keyword evidence="2" id="KW-1133">Transmembrane helix</keyword>
<evidence type="ECO:0000256" key="1">
    <source>
        <dbReference type="SAM" id="MobiDB-lite"/>
    </source>
</evidence>
<keyword evidence="2" id="KW-0472">Membrane</keyword>
<evidence type="ECO:0000313" key="3">
    <source>
        <dbReference type="EMBL" id="KZT71292.1"/>
    </source>
</evidence>
<name>A0A165RY14_9APHY</name>
<accession>A0A165RY14</accession>
<dbReference type="AlphaFoldDB" id="A0A165RY14"/>
<organism evidence="3 4">
    <name type="scientific">Daedalea quercina L-15889</name>
    <dbReference type="NCBI Taxonomy" id="1314783"/>
    <lineage>
        <taxon>Eukaryota</taxon>
        <taxon>Fungi</taxon>
        <taxon>Dikarya</taxon>
        <taxon>Basidiomycota</taxon>
        <taxon>Agaricomycotina</taxon>
        <taxon>Agaricomycetes</taxon>
        <taxon>Polyporales</taxon>
        <taxon>Fomitopsis</taxon>
    </lineage>
</organism>
<feature type="compositionally biased region" description="Acidic residues" evidence="1">
    <location>
        <begin position="15"/>
        <end position="24"/>
    </location>
</feature>
<feature type="compositionally biased region" description="Basic and acidic residues" evidence="1">
    <location>
        <begin position="1"/>
        <end position="14"/>
    </location>
</feature>
<protein>
    <recommendedName>
        <fullName evidence="5">Palmitoyltransferase</fullName>
    </recommendedName>
</protein>
<gene>
    <name evidence="3" type="ORF">DAEQUDRAFT_666127</name>
</gene>
<proteinExistence type="predicted"/>
<feature type="region of interest" description="Disordered" evidence="1">
    <location>
        <begin position="1"/>
        <end position="42"/>
    </location>
</feature>
<keyword evidence="2" id="KW-0812">Transmembrane</keyword>
<evidence type="ECO:0000256" key="2">
    <source>
        <dbReference type="SAM" id="Phobius"/>
    </source>
</evidence>
<feature type="transmembrane region" description="Helical" evidence="2">
    <location>
        <begin position="68"/>
        <end position="87"/>
    </location>
</feature>
<feature type="transmembrane region" description="Helical" evidence="2">
    <location>
        <begin position="107"/>
        <end position="125"/>
    </location>
</feature>